<evidence type="ECO:0000313" key="2">
    <source>
        <dbReference type="EMBL" id="CAG8749461.1"/>
    </source>
</evidence>
<dbReference type="Proteomes" id="UP000789375">
    <property type="component" value="Unassembled WGS sequence"/>
</dbReference>
<gene>
    <name evidence="2" type="ORF">FMOSSE_LOCUS16578</name>
</gene>
<evidence type="ECO:0000313" key="3">
    <source>
        <dbReference type="Proteomes" id="UP000789375"/>
    </source>
</evidence>
<dbReference type="AlphaFoldDB" id="A0A9N9ITG3"/>
<protein>
    <submittedName>
        <fullName evidence="2">573_t:CDS:1</fullName>
    </submittedName>
</protein>
<feature type="non-terminal residue" evidence="2">
    <location>
        <position position="1"/>
    </location>
</feature>
<proteinExistence type="predicted"/>
<keyword evidence="3" id="KW-1185">Reference proteome</keyword>
<reference evidence="2" key="1">
    <citation type="submission" date="2021-06" db="EMBL/GenBank/DDBJ databases">
        <authorList>
            <person name="Kallberg Y."/>
            <person name="Tangrot J."/>
            <person name="Rosling A."/>
        </authorList>
    </citation>
    <scope>NUCLEOTIDE SEQUENCE</scope>
    <source>
        <strain evidence="2">87-6 pot B 2015</strain>
    </source>
</reference>
<organism evidence="2 3">
    <name type="scientific">Funneliformis mosseae</name>
    <name type="common">Endomycorrhizal fungus</name>
    <name type="synonym">Glomus mosseae</name>
    <dbReference type="NCBI Taxonomy" id="27381"/>
    <lineage>
        <taxon>Eukaryota</taxon>
        <taxon>Fungi</taxon>
        <taxon>Fungi incertae sedis</taxon>
        <taxon>Mucoromycota</taxon>
        <taxon>Glomeromycotina</taxon>
        <taxon>Glomeromycetes</taxon>
        <taxon>Glomerales</taxon>
        <taxon>Glomeraceae</taxon>
        <taxon>Funneliformis</taxon>
    </lineage>
</organism>
<dbReference type="EMBL" id="CAJVPP010024369">
    <property type="protein sequence ID" value="CAG8749461.1"/>
    <property type="molecule type" value="Genomic_DNA"/>
</dbReference>
<evidence type="ECO:0000256" key="1">
    <source>
        <dbReference type="SAM" id="MobiDB-lite"/>
    </source>
</evidence>
<accession>A0A9N9ITG3</accession>
<feature type="region of interest" description="Disordered" evidence="1">
    <location>
        <begin position="1"/>
        <end position="22"/>
    </location>
</feature>
<comment type="caution">
    <text evidence="2">The sequence shown here is derived from an EMBL/GenBank/DDBJ whole genome shotgun (WGS) entry which is preliminary data.</text>
</comment>
<name>A0A9N9ITG3_FUNMO</name>
<sequence length="133" mass="15392">QQDDEQEGPLHIPTQEKRNELLNDHTPEEFLEVCEKNGQFRETAEYLRSRGKFKEAADMFIRSGFKDEDVIEALQCILHLSMVNVLKSTMTDTISPSLRVEGPYGRISVIQRLFRRKILVKFTNACNFSDTRG</sequence>
<feature type="non-terminal residue" evidence="2">
    <location>
        <position position="133"/>
    </location>
</feature>